<keyword evidence="2" id="KW-1185">Reference proteome</keyword>
<sequence length="259" mass="28456">MSSFVVFRKQPDTEGALRQYIGQRAVYSETLDISSRPGFQLFLWSALRPETCALHKEPTGGFAAVAGTFLYGDSEGREALELFYKQFDPTAIDLSGTNGHFALVIEKAGHCFVLNDRLGVWKLYGSQDGSFISAGFLETLLCAPSLSFHAQGLYEYVFNGHALGTNTPFQEVMAAMPGKGFELTAELAIQNIQHSVPLGRCPQDDPLSDLETAAKGQVVAFKRIMKKYSGCVGKISSSLSGWFFIREQGARPVCLRARY</sequence>
<evidence type="ECO:0000313" key="1">
    <source>
        <dbReference type="EMBL" id="MFC3053755.1"/>
    </source>
</evidence>
<evidence type="ECO:0000313" key="2">
    <source>
        <dbReference type="Proteomes" id="UP001595444"/>
    </source>
</evidence>
<organism evidence="1 2">
    <name type="scientific">Kordiimonas pumila</name>
    <dbReference type="NCBI Taxonomy" id="2161677"/>
    <lineage>
        <taxon>Bacteria</taxon>
        <taxon>Pseudomonadati</taxon>
        <taxon>Pseudomonadota</taxon>
        <taxon>Alphaproteobacteria</taxon>
        <taxon>Kordiimonadales</taxon>
        <taxon>Kordiimonadaceae</taxon>
        <taxon>Kordiimonas</taxon>
    </lineage>
</organism>
<evidence type="ECO:0008006" key="3">
    <source>
        <dbReference type="Google" id="ProtNLM"/>
    </source>
</evidence>
<name>A0ABV7DA27_9PROT</name>
<gene>
    <name evidence="1" type="ORF">ACFOKA_17785</name>
</gene>
<protein>
    <recommendedName>
        <fullName evidence="3">Glutamine amidotransferase type-2 domain-containing protein</fullName>
    </recommendedName>
</protein>
<accession>A0ABV7DA27</accession>
<dbReference type="RefSeq" id="WP_194214426.1">
    <property type="nucleotide sequence ID" value="NZ_CP061205.1"/>
</dbReference>
<dbReference type="Proteomes" id="UP001595444">
    <property type="component" value="Unassembled WGS sequence"/>
</dbReference>
<reference evidence="2" key="1">
    <citation type="journal article" date="2019" name="Int. J. Syst. Evol. Microbiol.">
        <title>The Global Catalogue of Microorganisms (GCM) 10K type strain sequencing project: providing services to taxonomists for standard genome sequencing and annotation.</title>
        <authorList>
            <consortium name="The Broad Institute Genomics Platform"/>
            <consortium name="The Broad Institute Genome Sequencing Center for Infectious Disease"/>
            <person name="Wu L."/>
            <person name="Ma J."/>
        </authorList>
    </citation>
    <scope>NUCLEOTIDE SEQUENCE [LARGE SCALE GENOMIC DNA]</scope>
    <source>
        <strain evidence="2">KCTC 62164</strain>
    </source>
</reference>
<dbReference type="EMBL" id="JBHRSL010000028">
    <property type="protein sequence ID" value="MFC3053755.1"/>
    <property type="molecule type" value="Genomic_DNA"/>
</dbReference>
<proteinExistence type="predicted"/>
<comment type="caution">
    <text evidence="1">The sequence shown here is derived from an EMBL/GenBank/DDBJ whole genome shotgun (WGS) entry which is preliminary data.</text>
</comment>